<evidence type="ECO:0000313" key="1">
    <source>
        <dbReference type="EMBL" id="ASU32660.1"/>
    </source>
</evidence>
<evidence type="ECO:0000313" key="2">
    <source>
        <dbReference type="Proteomes" id="UP000215002"/>
    </source>
</evidence>
<accession>A0A223NSB3</accession>
<protein>
    <submittedName>
        <fullName evidence="1">Uncharacterized protein</fullName>
    </submittedName>
</protein>
<keyword evidence="2" id="KW-1185">Reference proteome</keyword>
<dbReference type="KEGG" id="muc:MuYL_0760"/>
<gene>
    <name evidence="1" type="ORF">MuYL_0760</name>
</gene>
<proteinExistence type="predicted"/>
<sequence>MEVSKNKPSPAWQTAWYKGVKYSVNVLQVNQDSVIIGRSKNSKNIVVIKPGIETKLIQLEFTEQGNFKAPKVAGFILEGTLDKKQVHLTSNESAVELAPVLMQ</sequence>
<reference evidence="1 2" key="1">
    <citation type="submission" date="2017-08" db="EMBL/GenBank/DDBJ databases">
        <title>Complete genome sequence of Mucilaginibacter sp. strain BJC16-A31.</title>
        <authorList>
            <consortium name="Henan University of Science and Technology"/>
            <person name="You X."/>
        </authorList>
    </citation>
    <scope>NUCLEOTIDE SEQUENCE [LARGE SCALE GENOMIC DNA]</scope>
    <source>
        <strain evidence="1 2">BJC16-A31</strain>
    </source>
</reference>
<dbReference type="Proteomes" id="UP000215002">
    <property type="component" value="Chromosome"/>
</dbReference>
<dbReference type="EMBL" id="CP022743">
    <property type="protein sequence ID" value="ASU32660.1"/>
    <property type="molecule type" value="Genomic_DNA"/>
</dbReference>
<organism evidence="1 2">
    <name type="scientific">Mucilaginibacter xinganensis</name>
    <dbReference type="NCBI Taxonomy" id="1234841"/>
    <lineage>
        <taxon>Bacteria</taxon>
        <taxon>Pseudomonadati</taxon>
        <taxon>Bacteroidota</taxon>
        <taxon>Sphingobacteriia</taxon>
        <taxon>Sphingobacteriales</taxon>
        <taxon>Sphingobacteriaceae</taxon>
        <taxon>Mucilaginibacter</taxon>
    </lineage>
</organism>
<dbReference type="AlphaFoldDB" id="A0A223NSB3"/>
<name>A0A223NSB3_9SPHI</name>